<name>A0A413B625_9FIRM</name>
<dbReference type="EMBL" id="QSAE01000115">
    <property type="protein sequence ID" value="RGW33472.1"/>
    <property type="molecule type" value="Genomic_DNA"/>
</dbReference>
<organism evidence="1 2">
    <name type="scientific">Agathobacter rectalis</name>
    <dbReference type="NCBI Taxonomy" id="39491"/>
    <lineage>
        <taxon>Bacteria</taxon>
        <taxon>Bacillati</taxon>
        <taxon>Bacillota</taxon>
        <taxon>Clostridia</taxon>
        <taxon>Lachnospirales</taxon>
        <taxon>Lachnospiraceae</taxon>
        <taxon>Agathobacter</taxon>
    </lineage>
</organism>
<dbReference type="AlphaFoldDB" id="A0A413B625"/>
<dbReference type="Proteomes" id="UP000286581">
    <property type="component" value="Unassembled WGS sequence"/>
</dbReference>
<proteinExistence type="predicted"/>
<comment type="caution">
    <text evidence="1">The sequence shown here is derived from an EMBL/GenBank/DDBJ whole genome shotgun (WGS) entry which is preliminary data.</text>
</comment>
<evidence type="ECO:0000313" key="1">
    <source>
        <dbReference type="EMBL" id="RGW33472.1"/>
    </source>
</evidence>
<accession>A0A413B625</accession>
<sequence length="63" mass="7528">YNRNKRFELIKLLENQELLNECGIYFCTGIYFFKLAFGVDRIVQSKFFNFTLLTCYSKNNSNP</sequence>
<protein>
    <submittedName>
        <fullName evidence="1">Uncharacterized protein</fullName>
    </submittedName>
</protein>
<feature type="non-terminal residue" evidence="1">
    <location>
        <position position="1"/>
    </location>
</feature>
<gene>
    <name evidence="1" type="ORF">DWV78_16200</name>
</gene>
<reference evidence="1 2" key="1">
    <citation type="submission" date="2018-08" db="EMBL/GenBank/DDBJ databases">
        <title>A genome reference for cultivated species of the human gut microbiota.</title>
        <authorList>
            <person name="Zou Y."/>
            <person name="Xue W."/>
            <person name="Luo G."/>
        </authorList>
    </citation>
    <scope>NUCLEOTIDE SEQUENCE [LARGE SCALE GENOMIC DNA]</scope>
    <source>
        <strain evidence="1 2">AF12-8</strain>
    </source>
</reference>
<evidence type="ECO:0000313" key="2">
    <source>
        <dbReference type="Proteomes" id="UP000286581"/>
    </source>
</evidence>